<dbReference type="Proteomes" id="UP000185663">
    <property type="component" value="Chromosome I"/>
</dbReference>
<feature type="transmembrane region" description="Helical" evidence="1">
    <location>
        <begin position="169"/>
        <end position="190"/>
    </location>
</feature>
<evidence type="ECO:0000313" key="4">
    <source>
        <dbReference type="Proteomes" id="UP000185663"/>
    </source>
</evidence>
<dbReference type="EMBL" id="LT629776">
    <property type="protein sequence ID" value="SDS23708.1"/>
    <property type="molecule type" value="Genomic_DNA"/>
</dbReference>
<protein>
    <recommendedName>
        <fullName evidence="2">DUF4396 domain-containing protein</fullName>
    </recommendedName>
</protein>
<dbReference type="eggNOG" id="ENOG502Z9RG">
    <property type="taxonomic scope" value="Bacteria"/>
</dbReference>
<sequence length="236" mass="25764">MPVFPVALHQIAVVSLTVAGLCALVMVVDQVRRPQPMWIMNLVWPLTALFGSVLWLAGYLRWGRGPRRGSDDGPGDAGMPVAVAKGTSHCGAGCALGDLVAEWLAFGFPVIAVWLGYGTLFAEEMFAVWILDLVLAFGFGVVFQYFTIAPMRGLGVRDGLREAVKADAASILAWQVGMYAVMALIQLAWFRPAYGGTAPVDSPEFWFAMQLAMIAGFCTSYPVNWWLIRRGVKEEM</sequence>
<dbReference type="AlphaFoldDB" id="A0A1H1QJQ2"/>
<dbReference type="RefSeq" id="WP_231959313.1">
    <property type="nucleotide sequence ID" value="NZ_LT629776.1"/>
</dbReference>
<name>A0A1H1QJQ2_9CELL</name>
<keyword evidence="1" id="KW-0472">Membrane</keyword>
<feature type="domain" description="DUF4396" evidence="2">
    <location>
        <begin position="83"/>
        <end position="233"/>
    </location>
</feature>
<reference evidence="4" key="1">
    <citation type="submission" date="2016-10" db="EMBL/GenBank/DDBJ databases">
        <authorList>
            <person name="Varghese N."/>
            <person name="Submissions S."/>
        </authorList>
    </citation>
    <scope>NUCLEOTIDE SEQUENCE [LARGE SCALE GENOMIC DNA]</scope>
    <source>
        <strain evidence="4">DSM 22126</strain>
    </source>
</reference>
<dbReference type="InterPro" id="IPR025509">
    <property type="entry name" value="DUF4396"/>
</dbReference>
<dbReference type="Pfam" id="PF14342">
    <property type="entry name" value="DUF4396"/>
    <property type="match status" value="1"/>
</dbReference>
<accession>A0A1H1QJQ2</accession>
<evidence type="ECO:0000313" key="3">
    <source>
        <dbReference type="EMBL" id="SDS23708.1"/>
    </source>
</evidence>
<keyword evidence="1" id="KW-0812">Transmembrane</keyword>
<keyword evidence="4" id="KW-1185">Reference proteome</keyword>
<feature type="transmembrane region" description="Helical" evidence="1">
    <location>
        <begin position="205"/>
        <end position="228"/>
    </location>
</feature>
<evidence type="ECO:0000259" key="2">
    <source>
        <dbReference type="Pfam" id="PF14342"/>
    </source>
</evidence>
<organism evidence="3 4">
    <name type="scientific">Paraoerskovia marina</name>
    <dbReference type="NCBI Taxonomy" id="545619"/>
    <lineage>
        <taxon>Bacteria</taxon>
        <taxon>Bacillati</taxon>
        <taxon>Actinomycetota</taxon>
        <taxon>Actinomycetes</taxon>
        <taxon>Micrococcales</taxon>
        <taxon>Cellulomonadaceae</taxon>
        <taxon>Paraoerskovia</taxon>
    </lineage>
</organism>
<feature type="transmembrane region" description="Helical" evidence="1">
    <location>
        <begin position="39"/>
        <end position="60"/>
    </location>
</feature>
<gene>
    <name evidence="3" type="ORF">SAMN04489860_1106</name>
</gene>
<evidence type="ECO:0000256" key="1">
    <source>
        <dbReference type="SAM" id="Phobius"/>
    </source>
</evidence>
<keyword evidence="1" id="KW-1133">Transmembrane helix</keyword>
<feature type="transmembrane region" description="Helical" evidence="1">
    <location>
        <begin position="6"/>
        <end position="27"/>
    </location>
</feature>
<feature type="transmembrane region" description="Helical" evidence="1">
    <location>
        <begin position="126"/>
        <end position="148"/>
    </location>
</feature>
<proteinExistence type="predicted"/>